<dbReference type="SUPFAM" id="SSF111331">
    <property type="entry name" value="NAD kinase/diacylglycerol kinase-like"/>
    <property type="match status" value="1"/>
</dbReference>
<dbReference type="PANTHER" id="PTHR12358">
    <property type="entry name" value="SPHINGOSINE KINASE"/>
    <property type="match status" value="1"/>
</dbReference>
<organism evidence="13 14">
    <name type="scientific">Ciceribacter ferrooxidans</name>
    <dbReference type="NCBI Taxonomy" id="2509717"/>
    <lineage>
        <taxon>Bacteria</taxon>
        <taxon>Pseudomonadati</taxon>
        <taxon>Pseudomonadota</taxon>
        <taxon>Alphaproteobacteria</taxon>
        <taxon>Hyphomicrobiales</taxon>
        <taxon>Rhizobiaceae</taxon>
        <taxon>Ciceribacter</taxon>
    </lineage>
</organism>
<evidence type="ECO:0000313" key="14">
    <source>
        <dbReference type="Proteomes" id="UP000291088"/>
    </source>
</evidence>
<evidence type="ECO:0000256" key="5">
    <source>
        <dbReference type="ARBA" id="ARBA00022741"/>
    </source>
</evidence>
<dbReference type="Proteomes" id="UP000291088">
    <property type="component" value="Unassembled WGS sequence"/>
</dbReference>
<keyword evidence="6 13" id="KW-0418">Kinase</keyword>
<dbReference type="Pfam" id="PF19279">
    <property type="entry name" value="YegS_C"/>
    <property type="match status" value="1"/>
</dbReference>
<sequence>MKVAIIRNPVSGGRSGQAGWLRVRRELDRHFPAIEEHETVAGGTPLLARRIVEAGVDLVIAVGGDGTISEVADGILSSSRPDTPLAFVPAGTGGDFARNFDLPRQPAAIAEAIARAPVRKVDAGFLRCRAEDGATTGRHFINIASFGVSGEVVRSVNAAERGGWLPGSLRFFVHSLRSILRYRPRGVRLVLDGREVHAGPVTTVAVANGGWFGGGMHVAPAADLSDGLFEVAVLGGAPTLETLMLLQKIYSGAHVGDPKVHFYRARSVLAEPLDDRPALLEADGETPGSIAASFEMKPAALTLKI</sequence>
<dbReference type="PROSITE" id="PS50146">
    <property type="entry name" value="DAGK"/>
    <property type="match status" value="1"/>
</dbReference>
<evidence type="ECO:0000256" key="6">
    <source>
        <dbReference type="ARBA" id="ARBA00022777"/>
    </source>
</evidence>
<dbReference type="InterPro" id="IPR017438">
    <property type="entry name" value="ATP-NAD_kinase_N"/>
</dbReference>
<evidence type="ECO:0000313" key="13">
    <source>
        <dbReference type="EMBL" id="RYC15347.1"/>
    </source>
</evidence>
<evidence type="ECO:0000259" key="12">
    <source>
        <dbReference type="PROSITE" id="PS50146"/>
    </source>
</evidence>
<reference evidence="13 14" key="1">
    <citation type="submission" date="2019-01" db="EMBL/GenBank/DDBJ databases">
        <authorList>
            <person name="Deng T."/>
        </authorList>
    </citation>
    <scope>NUCLEOTIDE SEQUENCE [LARGE SCALE GENOMIC DNA]</scope>
    <source>
        <strain evidence="13 14">F8825</strain>
    </source>
</reference>
<keyword evidence="9" id="KW-0443">Lipid metabolism</keyword>
<dbReference type="InterPro" id="IPR045540">
    <property type="entry name" value="YegS/DAGK_C"/>
</dbReference>
<evidence type="ECO:0000256" key="8">
    <source>
        <dbReference type="ARBA" id="ARBA00022842"/>
    </source>
</evidence>
<evidence type="ECO:0000256" key="4">
    <source>
        <dbReference type="ARBA" id="ARBA00022723"/>
    </source>
</evidence>
<dbReference type="InterPro" id="IPR001206">
    <property type="entry name" value="Diacylglycerol_kinase_cat_dom"/>
</dbReference>
<keyword evidence="7" id="KW-0067">ATP-binding</keyword>
<evidence type="ECO:0000256" key="11">
    <source>
        <dbReference type="ARBA" id="ARBA00023264"/>
    </source>
</evidence>
<dbReference type="Gene3D" id="2.60.200.40">
    <property type="match status" value="1"/>
</dbReference>
<evidence type="ECO:0000256" key="2">
    <source>
        <dbReference type="ARBA" id="ARBA00022516"/>
    </source>
</evidence>
<comment type="cofactor">
    <cofactor evidence="1">
        <name>Mg(2+)</name>
        <dbReference type="ChEBI" id="CHEBI:18420"/>
    </cofactor>
</comment>
<dbReference type="AlphaFoldDB" id="A0A4Q2T8L0"/>
<dbReference type="GO" id="GO:0046872">
    <property type="term" value="F:metal ion binding"/>
    <property type="evidence" value="ECO:0007669"/>
    <property type="project" value="UniProtKB-KW"/>
</dbReference>
<keyword evidence="11" id="KW-1208">Phospholipid metabolism</keyword>
<dbReference type="OrthoDB" id="142078at2"/>
<dbReference type="Gene3D" id="3.40.50.10330">
    <property type="entry name" value="Probable inorganic polyphosphate/atp-NAD kinase, domain 1"/>
    <property type="match status" value="1"/>
</dbReference>
<keyword evidence="3" id="KW-0808">Transferase</keyword>
<keyword evidence="14" id="KW-1185">Reference proteome</keyword>
<name>A0A4Q2T8L0_9HYPH</name>
<gene>
    <name evidence="13" type="ORF">EUU22_09980</name>
</gene>
<feature type="domain" description="DAGKc" evidence="12">
    <location>
        <begin position="1"/>
        <end position="130"/>
    </location>
</feature>
<keyword evidence="8" id="KW-0460">Magnesium</keyword>
<evidence type="ECO:0000256" key="9">
    <source>
        <dbReference type="ARBA" id="ARBA00023098"/>
    </source>
</evidence>
<keyword evidence="4" id="KW-0479">Metal-binding</keyword>
<evidence type="ECO:0000256" key="7">
    <source>
        <dbReference type="ARBA" id="ARBA00022840"/>
    </source>
</evidence>
<dbReference type="SMART" id="SM00046">
    <property type="entry name" value="DAGKc"/>
    <property type="match status" value="1"/>
</dbReference>
<dbReference type="GO" id="GO:0005524">
    <property type="term" value="F:ATP binding"/>
    <property type="evidence" value="ECO:0007669"/>
    <property type="project" value="UniProtKB-KW"/>
</dbReference>
<dbReference type="PANTHER" id="PTHR12358:SF106">
    <property type="entry name" value="LIPID KINASE YEGS"/>
    <property type="match status" value="1"/>
</dbReference>
<dbReference type="NCBIfam" id="TIGR00147">
    <property type="entry name" value="YegS/Rv2252/BmrU family lipid kinase"/>
    <property type="match status" value="1"/>
</dbReference>
<evidence type="ECO:0000256" key="1">
    <source>
        <dbReference type="ARBA" id="ARBA00001946"/>
    </source>
</evidence>
<keyword evidence="10" id="KW-0594">Phospholipid biosynthesis</keyword>
<keyword evidence="5" id="KW-0547">Nucleotide-binding</keyword>
<dbReference type="Pfam" id="PF00781">
    <property type="entry name" value="DAGK_cat"/>
    <property type="match status" value="1"/>
</dbReference>
<keyword evidence="2" id="KW-0444">Lipid biosynthesis</keyword>
<evidence type="ECO:0000256" key="10">
    <source>
        <dbReference type="ARBA" id="ARBA00023209"/>
    </source>
</evidence>
<dbReference type="InterPro" id="IPR016064">
    <property type="entry name" value="NAD/diacylglycerol_kinase_sf"/>
</dbReference>
<dbReference type="InterPro" id="IPR050187">
    <property type="entry name" value="Lipid_Phosphate_FormReg"/>
</dbReference>
<dbReference type="GO" id="GO:0008654">
    <property type="term" value="P:phospholipid biosynthetic process"/>
    <property type="evidence" value="ECO:0007669"/>
    <property type="project" value="UniProtKB-KW"/>
</dbReference>
<dbReference type="RefSeq" id="WP_129331874.1">
    <property type="nucleotide sequence ID" value="NZ_SDVB01000196.1"/>
</dbReference>
<protein>
    <submittedName>
        <fullName evidence="13">Diacylglycerol kinase family lipid kinase</fullName>
    </submittedName>
</protein>
<accession>A0A4Q2T8L0</accession>
<dbReference type="InterPro" id="IPR005218">
    <property type="entry name" value="Diacylglycerol/lipid_kinase"/>
</dbReference>
<dbReference type="EMBL" id="SDVB01000196">
    <property type="protein sequence ID" value="RYC15347.1"/>
    <property type="molecule type" value="Genomic_DNA"/>
</dbReference>
<proteinExistence type="predicted"/>
<dbReference type="GO" id="GO:0005886">
    <property type="term" value="C:plasma membrane"/>
    <property type="evidence" value="ECO:0007669"/>
    <property type="project" value="TreeGrafter"/>
</dbReference>
<evidence type="ECO:0000256" key="3">
    <source>
        <dbReference type="ARBA" id="ARBA00022679"/>
    </source>
</evidence>
<comment type="caution">
    <text evidence="13">The sequence shown here is derived from an EMBL/GenBank/DDBJ whole genome shotgun (WGS) entry which is preliminary data.</text>
</comment>
<dbReference type="GO" id="GO:0004143">
    <property type="term" value="F:ATP-dependent diacylglycerol kinase activity"/>
    <property type="evidence" value="ECO:0007669"/>
    <property type="project" value="TreeGrafter"/>
</dbReference>